<comment type="caution">
    <text evidence="3">The sequence shown here is derived from an EMBL/GenBank/DDBJ whole genome shotgun (WGS) entry which is preliminary data.</text>
</comment>
<dbReference type="RefSeq" id="WP_229158477.1">
    <property type="nucleotide sequence ID" value="NZ_JAJEWP010000001.1"/>
</dbReference>
<organism evidence="3 4">
    <name type="scientific">Fluctibacter halophilus</name>
    <dbReference type="NCBI Taxonomy" id="226011"/>
    <lineage>
        <taxon>Bacteria</taxon>
        <taxon>Pseudomonadati</taxon>
        <taxon>Pseudomonadota</taxon>
        <taxon>Gammaproteobacteria</taxon>
        <taxon>Alteromonadales</taxon>
        <taxon>Alteromonadaceae</taxon>
        <taxon>Fluctibacter</taxon>
    </lineage>
</organism>
<evidence type="ECO:0000256" key="2">
    <source>
        <dbReference type="ARBA" id="ARBA00023163"/>
    </source>
</evidence>
<protein>
    <recommendedName>
        <fullName evidence="5">Transcription factor Pcc1</fullName>
    </recommendedName>
</protein>
<keyword evidence="4" id="KW-1185">Reference proteome</keyword>
<keyword evidence="2" id="KW-0804">Transcription</keyword>
<accession>A0ABS8G6E7</accession>
<keyword evidence="1" id="KW-0805">Transcription regulation</keyword>
<reference evidence="3 4" key="1">
    <citation type="submission" date="2021-10" db="EMBL/GenBank/DDBJ databases">
        <title>Draft genome of Aestuariibacter halophilus JC2043.</title>
        <authorList>
            <person name="Emsley S.A."/>
            <person name="Pfannmuller K.M."/>
            <person name="Ushijima B."/>
            <person name="Saw J.H."/>
            <person name="Videau P."/>
        </authorList>
    </citation>
    <scope>NUCLEOTIDE SEQUENCE [LARGE SCALE GENOMIC DNA]</scope>
    <source>
        <strain evidence="3 4">JC2043</strain>
    </source>
</reference>
<dbReference type="Proteomes" id="UP001520878">
    <property type="component" value="Unassembled WGS sequence"/>
</dbReference>
<evidence type="ECO:0000313" key="3">
    <source>
        <dbReference type="EMBL" id="MCC2615978.1"/>
    </source>
</evidence>
<name>A0ABS8G6E7_9ALTE</name>
<evidence type="ECO:0000313" key="4">
    <source>
        <dbReference type="Proteomes" id="UP001520878"/>
    </source>
</evidence>
<gene>
    <name evidence="3" type="ORF">LJ739_06965</name>
</gene>
<evidence type="ECO:0000256" key="1">
    <source>
        <dbReference type="ARBA" id="ARBA00023015"/>
    </source>
</evidence>
<dbReference type="Gene3D" id="1.10.10.2690">
    <property type="match status" value="1"/>
</dbReference>
<sequence>MNYLAPGAESRERVDLMLSQVRVQSVPMRNALYEHLVHGASESDVVFRFEVDLSNFRRTLSRVNEFMAVVEKFKEMDWAHLRARVA</sequence>
<dbReference type="EMBL" id="JAJEWP010000001">
    <property type="protein sequence ID" value="MCC2615978.1"/>
    <property type="molecule type" value="Genomic_DNA"/>
</dbReference>
<evidence type="ECO:0008006" key="5">
    <source>
        <dbReference type="Google" id="ProtNLM"/>
    </source>
</evidence>
<dbReference type="InterPro" id="IPR053721">
    <property type="entry name" value="Fimbrial_Adhesin_Reg"/>
</dbReference>
<proteinExistence type="predicted"/>